<evidence type="ECO:0000256" key="5">
    <source>
        <dbReference type="ARBA" id="ARBA00023163"/>
    </source>
</evidence>
<evidence type="ECO:0000256" key="1">
    <source>
        <dbReference type="ARBA" id="ARBA00004123"/>
    </source>
</evidence>
<keyword evidence="6" id="KW-0539">Nucleus</keyword>
<sequence>MEINGKPLKYIEDGGTWKDQAVVMPKIETIEPETQESVISEQIGLEADSEPEVSSDYQSAWIRNSESDNDDNEDGEGCVDGEVEEPPSKRPCYQFETDPTARKRQCNKLLRRLKVILDEFSTRIGQQVAVIVAQPPTTSVRTIKTFGSDPLQRVITRYHPTIIQDLSEALASQEPKKTVDPSRFELPHLIMEGKSVPVEKMTQAQLREFIPIMLRYSTGRGKPGWGKECMRPPWWPEDIPWSNIRLDSRGWQSKTVESWSSTLRRIIIACYKYHGREDLLDEAAIECGMPRSTLLQEDSSEVEHKVSPETLSLANQGPLEKVVHEDGTISLYVPKPADTRHVILTGADGHEYCVEISVPNSATSAVLGNFQMAPTEAHIQQMGVSQGQFVSLNN</sequence>
<dbReference type="PANTHER" id="PTHR20338">
    <property type="entry name" value="NUCLEAR RESPIRATORY FACTOR 1"/>
    <property type="match status" value="1"/>
</dbReference>
<comment type="similarity">
    <text evidence="2">Belongs to the NRF1/Ewg family.</text>
</comment>
<evidence type="ECO:0000256" key="4">
    <source>
        <dbReference type="ARBA" id="ARBA00023125"/>
    </source>
</evidence>
<gene>
    <name evidence="9" type="ORF">GE061_003255</name>
</gene>
<keyword evidence="5" id="KW-0804">Transcription</keyword>
<name>A0A6A4JT91_APOLU</name>
<dbReference type="Proteomes" id="UP000466442">
    <property type="component" value="Unassembled WGS sequence"/>
</dbReference>
<organism evidence="9 10">
    <name type="scientific">Apolygus lucorum</name>
    <name type="common">Small green plant bug</name>
    <name type="synonym">Lygocoris lucorum</name>
    <dbReference type="NCBI Taxonomy" id="248454"/>
    <lineage>
        <taxon>Eukaryota</taxon>
        <taxon>Metazoa</taxon>
        <taxon>Ecdysozoa</taxon>
        <taxon>Arthropoda</taxon>
        <taxon>Hexapoda</taxon>
        <taxon>Insecta</taxon>
        <taxon>Pterygota</taxon>
        <taxon>Neoptera</taxon>
        <taxon>Paraneoptera</taxon>
        <taxon>Hemiptera</taxon>
        <taxon>Heteroptera</taxon>
        <taxon>Panheteroptera</taxon>
        <taxon>Cimicomorpha</taxon>
        <taxon>Miridae</taxon>
        <taxon>Mirini</taxon>
        <taxon>Apolygus</taxon>
    </lineage>
</organism>
<feature type="compositionally biased region" description="Acidic residues" evidence="7">
    <location>
        <begin position="67"/>
        <end position="85"/>
    </location>
</feature>
<evidence type="ECO:0000256" key="2">
    <source>
        <dbReference type="ARBA" id="ARBA00005713"/>
    </source>
</evidence>
<dbReference type="AlphaFoldDB" id="A0A6A4JT91"/>
<feature type="domain" description="Nuclear respiratory factor 1 NLS/DNA-binding dimerisation" evidence="8">
    <location>
        <begin position="91"/>
        <end position="282"/>
    </location>
</feature>
<reference evidence="9" key="1">
    <citation type="journal article" date="2021" name="Mol. Ecol. Resour.">
        <title>Apolygus lucorum genome provides insights into omnivorousness and mesophyll feeding.</title>
        <authorList>
            <person name="Liu Y."/>
            <person name="Liu H."/>
            <person name="Wang H."/>
            <person name="Huang T."/>
            <person name="Liu B."/>
            <person name="Yang B."/>
            <person name="Yin L."/>
            <person name="Li B."/>
            <person name="Zhang Y."/>
            <person name="Zhang S."/>
            <person name="Jiang F."/>
            <person name="Zhang X."/>
            <person name="Ren Y."/>
            <person name="Wang B."/>
            <person name="Wang S."/>
            <person name="Lu Y."/>
            <person name="Wu K."/>
            <person name="Fan W."/>
            <person name="Wang G."/>
        </authorList>
    </citation>
    <scope>NUCLEOTIDE SEQUENCE</scope>
    <source>
        <strain evidence="9">12Hb</strain>
    </source>
</reference>
<comment type="subcellular location">
    <subcellularLocation>
        <location evidence="1">Nucleus</location>
    </subcellularLocation>
</comment>
<dbReference type="EMBL" id="WIXP02000011">
    <property type="protein sequence ID" value="KAF6202850.1"/>
    <property type="molecule type" value="Genomic_DNA"/>
</dbReference>
<comment type="caution">
    <text evidence="9">The sequence shown here is derived from an EMBL/GenBank/DDBJ whole genome shotgun (WGS) entry which is preliminary data.</text>
</comment>
<feature type="region of interest" description="Disordered" evidence="7">
    <location>
        <begin position="42"/>
        <end position="89"/>
    </location>
</feature>
<evidence type="ECO:0000256" key="3">
    <source>
        <dbReference type="ARBA" id="ARBA00023015"/>
    </source>
</evidence>
<protein>
    <recommendedName>
        <fullName evidence="8">Nuclear respiratory factor 1 NLS/DNA-binding dimerisation domain-containing protein</fullName>
    </recommendedName>
</protein>
<dbReference type="GO" id="GO:0006357">
    <property type="term" value="P:regulation of transcription by RNA polymerase II"/>
    <property type="evidence" value="ECO:0007669"/>
    <property type="project" value="InterPro"/>
</dbReference>
<keyword evidence="4" id="KW-0238">DNA-binding</keyword>
<keyword evidence="3" id="KW-0805">Transcription regulation</keyword>
<evidence type="ECO:0000313" key="10">
    <source>
        <dbReference type="Proteomes" id="UP000466442"/>
    </source>
</evidence>
<proteinExistence type="inferred from homology"/>
<dbReference type="Pfam" id="PF10491">
    <property type="entry name" value="Nrf1_DNA-bind"/>
    <property type="match status" value="1"/>
</dbReference>
<dbReference type="GO" id="GO:0003700">
    <property type="term" value="F:DNA-binding transcription factor activity"/>
    <property type="evidence" value="ECO:0007669"/>
    <property type="project" value="InterPro"/>
</dbReference>
<accession>A0A6A4JT91</accession>
<dbReference type="OrthoDB" id="6780994at2759"/>
<evidence type="ECO:0000256" key="6">
    <source>
        <dbReference type="ARBA" id="ARBA00023242"/>
    </source>
</evidence>
<evidence type="ECO:0000256" key="7">
    <source>
        <dbReference type="SAM" id="MobiDB-lite"/>
    </source>
</evidence>
<dbReference type="GO" id="GO:0005634">
    <property type="term" value="C:nucleus"/>
    <property type="evidence" value="ECO:0007669"/>
    <property type="project" value="UniProtKB-SubCell"/>
</dbReference>
<dbReference type="GO" id="GO:0003677">
    <property type="term" value="F:DNA binding"/>
    <property type="evidence" value="ECO:0007669"/>
    <property type="project" value="UniProtKB-KW"/>
</dbReference>
<dbReference type="InterPro" id="IPR039142">
    <property type="entry name" value="NRF1/Ewg"/>
</dbReference>
<dbReference type="InterPro" id="IPR019525">
    <property type="entry name" value="Nrf1_NLS/DNA-bd_dimer"/>
</dbReference>
<evidence type="ECO:0000313" key="9">
    <source>
        <dbReference type="EMBL" id="KAF6202850.1"/>
    </source>
</evidence>
<evidence type="ECO:0000259" key="8">
    <source>
        <dbReference type="Pfam" id="PF10491"/>
    </source>
</evidence>
<keyword evidence="10" id="KW-1185">Reference proteome</keyword>